<gene>
    <name evidence="2" type="ORF">A4X06_0g5037</name>
</gene>
<evidence type="ECO:0000313" key="3">
    <source>
        <dbReference type="Proteomes" id="UP000077684"/>
    </source>
</evidence>
<dbReference type="EMBL" id="LWDE02000583">
    <property type="protein sequence ID" value="KAE8246383.1"/>
    <property type="molecule type" value="Genomic_DNA"/>
</dbReference>
<comment type="caution">
    <text evidence="2">The sequence shown here is derived from an EMBL/GenBank/DDBJ whole genome shotgun (WGS) entry which is preliminary data.</text>
</comment>
<proteinExistence type="predicted"/>
<accession>A0A8X7MSQ5</accession>
<reference evidence="2" key="2">
    <citation type="journal article" date="2019" name="IMA Fungus">
        <title>Genome sequencing and comparison of five Tilletia species to identify candidate genes for the detection of regulated species infecting wheat.</title>
        <authorList>
            <person name="Nguyen H.D.T."/>
            <person name="Sultana T."/>
            <person name="Kesanakurti P."/>
            <person name="Hambleton S."/>
        </authorList>
    </citation>
    <scope>NUCLEOTIDE SEQUENCE</scope>
    <source>
        <strain evidence="2">DAOMC 236426</strain>
    </source>
</reference>
<feature type="signal peptide" evidence="1">
    <location>
        <begin position="1"/>
        <end position="21"/>
    </location>
</feature>
<sequence>MKTAPFNLLMVLSMLAVVTSAVKIPPCKVSCETGSQTCMSNCLKCQTFLDDGFLLTLDGSLPKCEDACDDGIDTGTTCFPKCDYAQRWCCPLGKECCPIAGATCSKLLSG</sequence>
<dbReference type="AlphaFoldDB" id="A0A8X7MSQ5"/>
<keyword evidence="3" id="KW-1185">Reference proteome</keyword>
<feature type="chain" id="PRO_5036494289" evidence="1">
    <location>
        <begin position="22"/>
        <end position="110"/>
    </location>
</feature>
<name>A0A8X7MSQ5_9BASI</name>
<evidence type="ECO:0000313" key="2">
    <source>
        <dbReference type="EMBL" id="KAE8246383.1"/>
    </source>
</evidence>
<reference evidence="2" key="1">
    <citation type="submission" date="2016-04" db="EMBL/GenBank/DDBJ databases">
        <authorList>
            <person name="Nguyen H.D."/>
            <person name="Samba Siva P."/>
            <person name="Cullis J."/>
            <person name="Levesque C.A."/>
            <person name="Hambleton S."/>
        </authorList>
    </citation>
    <scope>NUCLEOTIDE SEQUENCE</scope>
    <source>
        <strain evidence="2">DAOMC 236426</strain>
    </source>
</reference>
<dbReference type="Proteomes" id="UP000077684">
    <property type="component" value="Unassembled WGS sequence"/>
</dbReference>
<evidence type="ECO:0000256" key="1">
    <source>
        <dbReference type="SAM" id="SignalP"/>
    </source>
</evidence>
<keyword evidence="1" id="KW-0732">Signal</keyword>
<protein>
    <submittedName>
        <fullName evidence="2">Uncharacterized protein</fullName>
    </submittedName>
</protein>
<organism evidence="2 3">
    <name type="scientific">Tilletia controversa</name>
    <name type="common">dwarf bunt fungus</name>
    <dbReference type="NCBI Taxonomy" id="13291"/>
    <lineage>
        <taxon>Eukaryota</taxon>
        <taxon>Fungi</taxon>
        <taxon>Dikarya</taxon>
        <taxon>Basidiomycota</taxon>
        <taxon>Ustilaginomycotina</taxon>
        <taxon>Exobasidiomycetes</taxon>
        <taxon>Tilletiales</taxon>
        <taxon>Tilletiaceae</taxon>
        <taxon>Tilletia</taxon>
    </lineage>
</organism>